<gene>
    <name evidence="4" type="ORF">BDZ94DRAFT_1272801</name>
</gene>
<comment type="caution">
    <text evidence="4">The sequence shown here is derived from an EMBL/GenBank/DDBJ whole genome shotgun (WGS) entry which is preliminary data.</text>
</comment>
<keyword evidence="5" id="KW-1185">Reference proteome</keyword>
<reference evidence="4" key="1">
    <citation type="submission" date="2020-11" db="EMBL/GenBank/DDBJ databases">
        <authorList>
            <consortium name="DOE Joint Genome Institute"/>
            <person name="Ahrendt S."/>
            <person name="Riley R."/>
            <person name="Andreopoulos W."/>
            <person name="Labutti K."/>
            <person name="Pangilinan J."/>
            <person name="Ruiz-Duenas F.J."/>
            <person name="Barrasa J.M."/>
            <person name="Sanchez-Garcia M."/>
            <person name="Camarero S."/>
            <person name="Miyauchi S."/>
            <person name="Serrano A."/>
            <person name="Linde D."/>
            <person name="Babiker R."/>
            <person name="Drula E."/>
            <person name="Ayuso-Fernandez I."/>
            <person name="Pacheco R."/>
            <person name="Padilla G."/>
            <person name="Ferreira P."/>
            <person name="Barriuso J."/>
            <person name="Kellner H."/>
            <person name="Castanera R."/>
            <person name="Alfaro M."/>
            <person name="Ramirez L."/>
            <person name="Pisabarro A.G."/>
            <person name="Kuo A."/>
            <person name="Tritt A."/>
            <person name="Lipzen A."/>
            <person name="He G."/>
            <person name="Yan M."/>
            <person name="Ng V."/>
            <person name="Cullen D."/>
            <person name="Martin F."/>
            <person name="Rosso M.-N."/>
            <person name="Henrissat B."/>
            <person name="Hibbett D."/>
            <person name="Martinez A.T."/>
            <person name="Grigoriev I.V."/>
        </authorList>
    </citation>
    <scope>NUCLEOTIDE SEQUENCE</scope>
    <source>
        <strain evidence="4">CBS 247.69</strain>
    </source>
</reference>
<evidence type="ECO:0000313" key="5">
    <source>
        <dbReference type="Proteomes" id="UP000807353"/>
    </source>
</evidence>
<dbReference type="PANTHER" id="PTHR10622">
    <property type="entry name" value="HET DOMAIN-CONTAINING PROTEIN"/>
    <property type="match status" value="1"/>
</dbReference>
<feature type="domain" description="DUF8212" evidence="3">
    <location>
        <begin position="222"/>
        <end position="322"/>
    </location>
</feature>
<dbReference type="AlphaFoldDB" id="A0A9P5XU20"/>
<evidence type="ECO:0000259" key="2">
    <source>
        <dbReference type="Pfam" id="PF06985"/>
    </source>
</evidence>
<feature type="region of interest" description="Disordered" evidence="1">
    <location>
        <begin position="280"/>
        <end position="304"/>
    </location>
</feature>
<proteinExistence type="predicted"/>
<organism evidence="4 5">
    <name type="scientific">Collybia nuda</name>
    <dbReference type="NCBI Taxonomy" id="64659"/>
    <lineage>
        <taxon>Eukaryota</taxon>
        <taxon>Fungi</taxon>
        <taxon>Dikarya</taxon>
        <taxon>Basidiomycota</taxon>
        <taxon>Agaricomycotina</taxon>
        <taxon>Agaricomycetes</taxon>
        <taxon>Agaricomycetidae</taxon>
        <taxon>Agaricales</taxon>
        <taxon>Tricholomatineae</taxon>
        <taxon>Clitocybaceae</taxon>
        <taxon>Collybia</taxon>
    </lineage>
</organism>
<protein>
    <submittedName>
        <fullName evidence="4">Heterokaryon incompatibility protein-domain-containing protein</fullName>
    </submittedName>
</protein>
<dbReference type="Pfam" id="PF06985">
    <property type="entry name" value="HET"/>
    <property type="match status" value="1"/>
</dbReference>
<evidence type="ECO:0000259" key="3">
    <source>
        <dbReference type="Pfam" id="PF26640"/>
    </source>
</evidence>
<dbReference type="PANTHER" id="PTHR10622:SF10">
    <property type="entry name" value="HET DOMAIN-CONTAINING PROTEIN"/>
    <property type="match status" value="1"/>
</dbReference>
<dbReference type="EMBL" id="MU150366">
    <property type="protein sequence ID" value="KAF9457563.1"/>
    <property type="molecule type" value="Genomic_DNA"/>
</dbReference>
<dbReference type="InterPro" id="IPR010730">
    <property type="entry name" value="HET"/>
</dbReference>
<feature type="domain" description="Heterokaryon incompatibility" evidence="2">
    <location>
        <begin position="21"/>
        <end position="114"/>
    </location>
</feature>
<dbReference type="InterPro" id="IPR015926">
    <property type="entry name" value="Cytolysin/lectin"/>
</dbReference>
<dbReference type="Pfam" id="PF26640">
    <property type="entry name" value="DUF8212"/>
    <property type="match status" value="1"/>
</dbReference>
<dbReference type="InterPro" id="IPR058525">
    <property type="entry name" value="DUF8212"/>
</dbReference>
<evidence type="ECO:0000256" key="1">
    <source>
        <dbReference type="SAM" id="MobiDB-lite"/>
    </source>
</evidence>
<accession>A0A9P5XU20</accession>
<name>A0A9P5XU20_9AGAR</name>
<dbReference type="Gene3D" id="2.60.270.20">
    <property type="entry name" value="Cytolysin/lectin"/>
    <property type="match status" value="1"/>
</dbReference>
<feature type="compositionally biased region" description="Acidic residues" evidence="1">
    <location>
        <begin position="445"/>
        <end position="479"/>
    </location>
</feature>
<feature type="region of interest" description="Disordered" evidence="1">
    <location>
        <begin position="445"/>
        <end position="484"/>
    </location>
</feature>
<sequence>MRLLNSRRYKLEYIVENPPPYAILSHTWGEEEVTFRDIADLEGAKNMRGFAKIVGACNLAAKDGFQYIWIDTCCIDKESSAELSEAINSMYHWYKNAGVCYAYLADVSSKGTCEYPRALFGMSRWFSRGWTLQELIAPSKVVFYEADWINIGTKASFQETISIVTGISAGVIVGDVALNDVPVAVRMSWAANRNTTRVEDIAYSLMGLFGINMPLLYGEGRKAFIRLQHEIVKKSDDNSIFAWTVPRVPYRSTITTPYYGPRGILARSPKEFRDSGTVERITTLPQHDNQPENDDVSRHDALPPSTPYSLTNQGLYIELPILENDGETLAFLNCRYAGERGPIVIKLIRPHSQHSGAYVRSALGDDSLVWKKNLWGYRIPPKRSSLYIADDYPSDNSLDDTSSRGGTYLTILLNVNVPNRYGKPHIKSRNGKQVKAINKWEYGEVDSEGEVDSDGEVDSEGEADSEGEVDSEGEADSEGETNSIWRFVNVDPSCPGVLIFEEPTRHERFAVMFGLRQQSVVWCDVLTDVEDKDGQNLTIKDHYNKERQSRDRVSNDLKGGWSINVSSRPTEQWLRRAFIDVEIKKTPRLVNVPQRPVWKVACAIVPPPSKYRFKVYPDGIQCEPLTTTIWARYPDIFMLYMSENSEGMGELTFRRGDKDDYRGQFTLVIKNRRDDGIRFGLNEFKDEKLGMIPSKKSTHVIMDEEGKVMKVIATSRSLTNSGLANYMITITVVE</sequence>
<evidence type="ECO:0000313" key="4">
    <source>
        <dbReference type="EMBL" id="KAF9457563.1"/>
    </source>
</evidence>
<dbReference type="OrthoDB" id="5122891at2759"/>
<dbReference type="Proteomes" id="UP000807353">
    <property type="component" value="Unassembled WGS sequence"/>
</dbReference>